<dbReference type="SMART" id="SM00849">
    <property type="entry name" value="Lactamase_B"/>
    <property type="match status" value="1"/>
</dbReference>
<feature type="region of interest" description="Disordered" evidence="5">
    <location>
        <begin position="250"/>
        <end position="269"/>
    </location>
</feature>
<dbReference type="PANTHER" id="PTHR42978">
    <property type="entry name" value="QUORUM-QUENCHING LACTONASE YTNP-RELATED-RELATED"/>
    <property type="match status" value="1"/>
</dbReference>
<name>A0A3M4BAM7_PSEMA</name>
<keyword evidence="9" id="KW-1185">Reference proteome</keyword>
<comment type="similarity">
    <text evidence="1">Belongs to the metallo-beta-lactamase superfamily.</text>
</comment>
<evidence type="ECO:0000256" key="1">
    <source>
        <dbReference type="ARBA" id="ARBA00007749"/>
    </source>
</evidence>
<evidence type="ECO:0000256" key="5">
    <source>
        <dbReference type="SAM" id="MobiDB-lite"/>
    </source>
</evidence>
<dbReference type="GO" id="GO:0046872">
    <property type="term" value="F:metal ion binding"/>
    <property type="evidence" value="ECO:0007669"/>
    <property type="project" value="UniProtKB-KW"/>
</dbReference>
<evidence type="ECO:0000313" key="9">
    <source>
        <dbReference type="Proteomes" id="UP000276587"/>
    </source>
</evidence>
<feature type="signal peptide" evidence="6">
    <location>
        <begin position="1"/>
        <end position="32"/>
    </location>
</feature>
<dbReference type="Proteomes" id="UP000276587">
    <property type="component" value="Unassembled WGS sequence"/>
</dbReference>
<dbReference type="InterPro" id="IPR051013">
    <property type="entry name" value="MBL_superfamily_lactonases"/>
</dbReference>
<gene>
    <name evidence="8" type="ORF">ALQ29_01884</name>
</gene>
<dbReference type="InterPro" id="IPR036866">
    <property type="entry name" value="RibonucZ/Hydroxyglut_hydro"/>
</dbReference>
<sequence>MMKNKRIAIGKKTLGLGLCMAVALCGAGWVNAQTPSSSPAQHRPAMAPLPIVKTLRVYVLDCGQLIYNHPESYNLTREEVVDTNMPVTCYLVMHPKGVLLFDTGLSDRLIGRPVYENAIDGYGQIVTKTLLSQLADIGVAPTDINYLALSHSHFDHVGNISEFPTATWLTSKAEQDFMFTAQATPENAASFASLKQNPQQLFKGDHDVFGDGSVILKQTPGHTPGHQSLYVKLKQYGGVLISGDLYHYPEERTKNRMPDKEKHAGTPESRQAMEDFLKQTHSQLWIGHSTEFVRNALKSPAWYE</sequence>
<keyword evidence="6" id="KW-0732">Signal</keyword>
<evidence type="ECO:0000259" key="7">
    <source>
        <dbReference type="SMART" id="SM00849"/>
    </source>
</evidence>
<evidence type="ECO:0000256" key="2">
    <source>
        <dbReference type="ARBA" id="ARBA00022723"/>
    </source>
</evidence>
<dbReference type="SUPFAM" id="SSF56281">
    <property type="entry name" value="Metallo-hydrolase/oxidoreductase"/>
    <property type="match status" value="1"/>
</dbReference>
<dbReference type="Gene3D" id="3.60.15.10">
    <property type="entry name" value="Ribonuclease Z/Hydroxyacylglutathione hydrolase-like"/>
    <property type="match status" value="1"/>
</dbReference>
<keyword evidence="2" id="KW-0479">Metal-binding</keyword>
<evidence type="ECO:0000256" key="6">
    <source>
        <dbReference type="SAM" id="SignalP"/>
    </source>
</evidence>
<dbReference type="PANTHER" id="PTHR42978:SF3">
    <property type="entry name" value="BLR3078 PROTEIN"/>
    <property type="match status" value="1"/>
</dbReference>
<dbReference type="EMBL" id="RBQF01000008">
    <property type="protein sequence ID" value="RMP15584.1"/>
    <property type="molecule type" value="Genomic_DNA"/>
</dbReference>
<protein>
    <recommendedName>
        <fullName evidence="7">Metallo-beta-lactamase domain-containing protein</fullName>
    </recommendedName>
</protein>
<dbReference type="GO" id="GO:0016787">
    <property type="term" value="F:hydrolase activity"/>
    <property type="evidence" value="ECO:0007669"/>
    <property type="project" value="UniProtKB-KW"/>
</dbReference>
<keyword evidence="3" id="KW-0378">Hydrolase</keyword>
<dbReference type="InterPro" id="IPR001279">
    <property type="entry name" value="Metallo-B-lactamas"/>
</dbReference>
<evidence type="ECO:0000256" key="3">
    <source>
        <dbReference type="ARBA" id="ARBA00022801"/>
    </source>
</evidence>
<dbReference type="Pfam" id="PF00753">
    <property type="entry name" value="Lactamase_B"/>
    <property type="match status" value="1"/>
</dbReference>
<evidence type="ECO:0000313" key="8">
    <source>
        <dbReference type="EMBL" id="RMP15584.1"/>
    </source>
</evidence>
<proteinExistence type="inferred from homology"/>
<accession>A0A3M4BAM7</accession>
<keyword evidence="4" id="KW-0862">Zinc</keyword>
<dbReference type="CDD" id="cd07729">
    <property type="entry name" value="AHL_lactonase_MBL-fold"/>
    <property type="match status" value="1"/>
</dbReference>
<organism evidence="8 9">
    <name type="scientific">Pseudomonas marginalis pv. marginalis</name>
    <dbReference type="NCBI Taxonomy" id="97473"/>
    <lineage>
        <taxon>Bacteria</taxon>
        <taxon>Pseudomonadati</taxon>
        <taxon>Pseudomonadota</taxon>
        <taxon>Gammaproteobacteria</taxon>
        <taxon>Pseudomonadales</taxon>
        <taxon>Pseudomonadaceae</taxon>
        <taxon>Pseudomonas</taxon>
    </lineage>
</organism>
<dbReference type="AlphaFoldDB" id="A0A3M4BAM7"/>
<feature type="domain" description="Metallo-beta-lactamase" evidence="7">
    <location>
        <begin position="86"/>
        <end position="288"/>
    </location>
</feature>
<feature type="chain" id="PRO_5018276309" description="Metallo-beta-lactamase domain-containing protein" evidence="6">
    <location>
        <begin position="33"/>
        <end position="304"/>
    </location>
</feature>
<evidence type="ECO:0000256" key="4">
    <source>
        <dbReference type="ARBA" id="ARBA00022833"/>
    </source>
</evidence>
<reference evidence="8 9" key="1">
    <citation type="submission" date="2018-08" db="EMBL/GenBank/DDBJ databases">
        <title>Recombination of ecologically and evolutionarily significant loci maintains genetic cohesion in the Pseudomonas syringae species complex.</title>
        <authorList>
            <person name="Dillon M."/>
            <person name="Thakur S."/>
            <person name="Almeida R.N.D."/>
            <person name="Weir B.S."/>
            <person name="Guttman D.S."/>
        </authorList>
    </citation>
    <scope>NUCLEOTIDE SEQUENCE [LARGE SCALE GENOMIC DNA]</scope>
    <source>
        <strain evidence="8 9">ICMP 3555</strain>
    </source>
</reference>
<comment type="caution">
    <text evidence="8">The sequence shown here is derived from an EMBL/GenBank/DDBJ whole genome shotgun (WGS) entry which is preliminary data.</text>
</comment>